<evidence type="ECO:0000256" key="1">
    <source>
        <dbReference type="ARBA" id="ARBA00022679"/>
    </source>
</evidence>
<dbReference type="EC" id="2.3.1.-" evidence="4"/>
<dbReference type="GO" id="GO:0016746">
    <property type="term" value="F:acyltransferase activity"/>
    <property type="evidence" value="ECO:0007669"/>
    <property type="project" value="UniProtKB-KW"/>
</dbReference>
<name>A0ABS6V7P4_9SPHN</name>
<organism evidence="4 5">
    <name type="scientific">Sphingomicrobium clamense</name>
    <dbReference type="NCBI Taxonomy" id="2851013"/>
    <lineage>
        <taxon>Bacteria</taxon>
        <taxon>Pseudomonadati</taxon>
        <taxon>Pseudomonadota</taxon>
        <taxon>Alphaproteobacteria</taxon>
        <taxon>Sphingomonadales</taxon>
        <taxon>Sphingomonadaceae</taxon>
        <taxon>Sphingomicrobium</taxon>
    </lineage>
</organism>
<evidence type="ECO:0000313" key="4">
    <source>
        <dbReference type="EMBL" id="MBW0145579.1"/>
    </source>
</evidence>
<feature type="domain" description="N-acetyltransferase" evidence="3">
    <location>
        <begin position="10"/>
        <end position="163"/>
    </location>
</feature>
<proteinExistence type="predicted"/>
<dbReference type="InterPro" id="IPR000182">
    <property type="entry name" value="GNAT_dom"/>
</dbReference>
<dbReference type="RefSeq" id="WP_218633474.1">
    <property type="nucleotide sequence ID" value="NZ_JAHVAH010000001.1"/>
</dbReference>
<evidence type="ECO:0000259" key="3">
    <source>
        <dbReference type="PROSITE" id="PS51186"/>
    </source>
</evidence>
<keyword evidence="1 4" id="KW-0808">Transferase</keyword>
<protein>
    <submittedName>
        <fullName evidence="4">GNAT family N-acetyltransferase</fullName>
        <ecNumber evidence="4">2.3.1.-</ecNumber>
    </submittedName>
</protein>
<evidence type="ECO:0000256" key="2">
    <source>
        <dbReference type="ARBA" id="ARBA00023315"/>
    </source>
</evidence>
<sequence length="164" mass="17803">MATSPVPREILLEPGGWEDIDAVMAVMDDAFPPCFGERWSKSQIAGVLPLTGVRLLLAHDGGAEAPIVGFALWRTVSDESELLLLAVHTSAQGQGLGRALLEDFAEQAIADGATRLHLEVRDGNPANRLYASEGFDVAGRRRAYYRGVDGERHDALTYVRMVSQ</sequence>
<evidence type="ECO:0000313" key="5">
    <source>
        <dbReference type="Proteomes" id="UP000698028"/>
    </source>
</evidence>
<dbReference type="InterPro" id="IPR050680">
    <property type="entry name" value="YpeA/RimI_acetyltransf"/>
</dbReference>
<dbReference type="Pfam" id="PF00583">
    <property type="entry name" value="Acetyltransf_1"/>
    <property type="match status" value="1"/>
</dbReference>
<dbReference type="PROSITE" id="PS51186">
    <property type="entry name" value="GNAT"/>
    <property type="match status" value="1"/>
</dbReference>
<comment type="caution">
    <text evidence="4">The sequence shown here is derived from an EMBL/GenBank/DDBJ whole genome shotgun (WGS) entry which is preliminary data.</text>
</comment>
<dbReference type="PANTHER" id="PTHR43420:SF44">
    <property type="entry name" value="ACETYLTRANSFERASE YPEA"/>
    <property type="match status" value="1"/>
</dbReference>
<gene>
    <name evidence="4" type="ORF">KTQ36_09775</name>
</gene>
<accession>A0ABS6V7P4</accession>
<reference evidence="4 5" key="1">
    <citation type="submission" date="2021-07" db="EMBL/GenBank/DDBJ databases">
        <title>The draft genome sequence of Sphingomicrobium sp. B8.</title>
        <authorList>
            <person name="Mu L."/>
        </authorList>
    </citation>
    <scope>NUCLEOTIDE SEQUENCE [LARGE SCALE GENOMIC DNA]</scope>
    <source>
        <strain evidence="4 5">B8</strain>
    </source>
</reference>
<keyword evidence="2 4" id="KW-0012">Acyltransferase</keyword>
<dbReference type="CDD" id="cd04301">
    <property type="entry name" value="NAT_SF"/>
    <property type="match status" value="1"/>
</dbReference>
<keyword evidence="5" id="KW-1185">Reference proteome</keyword>
<dbReference type="EMBL" id="JAHVAH010000001">
    <property type="protein sequence ID" value="MBW0145579.1"/>
    <property type="molecule type" value="Genomic_DNA"/>
</dbReference>
<dbReference type="Proteomes" id="UP000698028">
    <property type="component" value="Unassembled WGS sequence"/>
</dbReference>
<dbReference type="PANTHER" id="PTHR43420">
    <property type="entry name" value="ACETYLTRANSFERASE"/>
    <property type="match status" value="1"/>
</dbReference>